<sequence>MYLSSVLGIHQDQRKTQGLMCANKDVYKQTHLGCSGGIGLGLVSMLLLEVSGSFEGLQMDVKIGYDAFFSY</sequence>
<dbReference type="EnsemblPlants" id="AES73028">
    <property type="protein sequence ID" value="AES73028"/>
    <property type="gene ID" value="MTR_3g098900"/>
</dbReference>
<keyword evidence="3" id="KW-1185">Reference proteome</keyword>
<reference evidence="1 3" key="2">
    <citation type="journal article" date="2014" name="BMC Genomics">
        <title>An improved genome release (version Mt4.0) for the model legume Medicago truncatula.</title>
        <authorList>
            <person name="Tang H."/>
            <person name="Krishnakumar V."/>
            <person name="Bidwell S."/>
            <person name="Rosen B."/>
            <person name="Chan A."/>
            <person name="Zhou S."/>
            <person name="Gentzbittel L."/>
            <person name="Childs K.L."/>
            <person name="Yandell M."/>
            <person name="Gundlach H."/>
            <person name="Mayer K.F."/>
            <person name="Schwartz D.C."/>
            <person name="Town C.D."/>
        </authorList>
    </citation>
    <scope>GENOME REANNOTATION</scope>
    <source>
        <strain evidence="2 3">cv. Jemalong A17</strain>
    </source>
</reference>
<accession>G7J3C7</accession>
<dbReference type="EMBL" id="CM001219">
    <property type="protein sequence ID" value="AES73028.1"/>
    <property type="molecule type" value="Genomic_DNA"/>
</dbReference>
<reference evidence="1 3" key="1">
    <citation type="journal article" date="2011" name="Nature">
        <title>The Medicago genome provides insight into the evolution of rhizobial symbioses.</title>
        <authorList>
            <person name="Young N.D."/>
            <person name="Debelle F."/>
            <person name="Oldroyd G.E."/>
            <person name="Geurts R."/>
            <person name="Cannon S.B."/>
            <person name="Udvardi M.K."/>
            <person name="Benedito V.A."/>
            <person name="Mayer K.F."/>
            <person name="Gouzy J."/>
            <person name="Schoof H."/>
            <person name="Van de Peer Y."/>
            <person name="Proost S."/>
            <person name="Cook D.R."/>
            <person name="Meyers B.C."/>
            <person name="Spannagl M."/>
            <person name="Cheung F."/>
            <person name="De Mita S."/>
            <person name="Krishnakumar V."/>
            <person name="Gundlach H."/>
            <person name="Zhou S."/>
            <person name="Mudge J."/>
            <person name="Bharti A.K."/>
            <person name="Murray J.D."/>
            <person name="Naoumkina M.A."/>
            <person name="Rosen B."/>
            <person name="Silverstein K.A."/>
            <person name="Tang H."/>
            <person name="Rombauts S."/>
            <person name="Zhao P.X."/>
            <person name="Zhou P."/>
            <person name="Barbe V."/>
            <person name="Bardou P."/>
            <person name="Bechner M."/>
            <person name="Bellec A."/>
            <person name="Berger A."/>
            <person name="Berges H."/>
            <person name="Bidwell S."/>
            <person name="Bisseling T."/>
            <person name="Choisne N."/>
            <person name="Couloux A."/>
            <person name="Denny R."/>
            <person name="Deshpande S."/>
            <person name="Dai X."/>
            <person name="Doyle J.J."/>
            <person name="Dudez A.M."/>
            <person name="Farmer A.D."/>
            <person name="Fouteau S."/>
            <person name="Franken C."/>
            <person name="Gibelin C."/>
            <person name="Gish J."/>
            <person name="Goldstein S."/>
            <person name="Gonzalez A.J."/>
            <person name="Green P.J."/>
            <person name="Hallab A."/>
            <person name="Hartog M."/>
            <person name="Hua A."/>
            <person name="Humphray S.J."/>
            <person name="Jeong D.H."/>
            <person name="Jing Y."/>
            <person name="Jocker A."/>
            <person name="Kenton S.M."/>
            <person name="Kim D.J."/>
            <person name="Klee K."/>
            <person name="Lai H."/>
            <person name="Lang C."/>
            <person name="Lin S."/>
            <person name="Macmil S.L."/>
            <person name="Magdelenat G."/>
            <person name="Matthews L."/>
            <person name="McCorrison J."/>
            <person name="Monaghan E.L."/>
            <person name="Mun J.H."/>
            <person name="Najar F.Z."/>
            <person name="Nicholson C."/>
            <person name="Noirot C."/>
            <person name="O'Bleness M."/>
            <person name="Paule C.R."/>
            <person name="Poulain J."/>
            <person name="Prion F."/>
            <person name="Qin B."/>
            <person name="Qu C."/>
            <person name="Retzel E.F."/>
            <person name="Riddle C."/>
            <person name="Sallet E."/>
            <person name="Samain S."/>
            <person name="Samson N."/>
            <person name="Sanders I."/>
            <person name="Saurat O."/>
            <person name="Scarpelli C."/>
            <person name="Schiex T."/>
            <person name="Segurens B."/>
            <person name="Severin A.J."/>
            <person name="Sherrier D.J."/>
            <person name="Shi R."/>
            <person name="Sims S."/>
            <person name="Singer S.R."/>
            <person name="Sinharoy S."/>
            <person name="Sterck L."/>
            <person name="Viollet A."/>
            <person name="Wang B.B."/>
            <person name="Wang K."/>
            <person name="Wang M."/>
            <person name="Wang X."/>
            <person name="Warfsmann J."/>
            <person name="Weissenbach J."/>
            <person name="White D.D."/>
            <person name="White J.D."/>
            <person name="Wiley G.B."/>
            <person name="Wincker P."/>
            <person name="Xing Y."/>
            <person name="Yang L."/>
            <person name="Yao Z."/>
            <person name="Ying F."/>
            <person name="Zhai J."/>
            <person name="Zhou L."/>
            <person name="Zuber A."/>
            <person name="Denarie J."/>
            <person name="Dixon R.A."/>
            <person name="May G.D."/>
            <person name="Schwartz D.C."/>
            <person name="Rogers J."/>
            <person name="Quetier F."/>
            <person name="Town C.D."/>
            <person name="Roe B.A."/>
        </authorList>
    </citation>
    <scope>NUCLEOTIDE SEQUENCE [LARGE SCALE GENOMIC DNA]</scope>
    <source>
        <strain evidence="1">A17</strain>
        <strain evidence="2 3">cv. Jemalong A17</strain>
    </source>
</reference>
<reference evidence="2" key="3">
    <citation type="submission" date="2015-04" db="UniProtKB">
        <authorList>
            <consortium name="EnsemblPlants"/>
        </authorList>
    </citation>
    <scope>IDENTIFICATION</scope>
    <source>
        <strain evidence="2">cv. Jemalong A17</strain>
    </source>
</reference>
<protein>
    <submittedName>
        <fullName evidence="1 2">Uncharacterized protein</fullName>
    </submittedName>
</protein>
<name>G7J3C7_MEDTR</name>
<evidence type="ECO:0000313" key="2">
    <source>
        <dbReference type="EnsemblPlants" id="AES73028"/>
    </source>
</evidence>
<organism evidence="1 3">
    <name type="scientific">Medicago truncatula</name>
    <name type="common">Barrel medic</name>
    <name type="synonym">Medicago tribuloides</name>
    <dbReference type="NCBI Taxonomy" id="3880"/>
    <lineage>
        <taxon>Eukaryota</taxon>
        <taxon>Viridiplantae</taxon>
        <taxon>Streptophyta</taxon>
        <taxon>Embryophyta</taxon>
        <taxon>Tracheophyta</taxon>
        <taxon>Spermatophyta</taxon>
        <taxon>Magnoliopsida</taxon>
        <taxon>eudicotyledons</taxon>
        <taxon>Gunneridae</taxon>
        <taxon>Pentapetalae</taxon>
        <taxon>rosids</taxon>
        <taxon>fabids</taxon>
        <taxon>Fabales</taxon>
        <taxon>Fabaceae</taxon>
        <taxon>Papilionoideae</taxon>
        <taxon>50 kb inversion clade</taxon>
        <taxon>NPAAA clade</taxon>
        <taxon>Hologalegina</taxon>
        <taxon>IRL clade</taxon>
        <taxon>Trifolieae</taxon>
        <taxon>Medicago</taxon>
    </lineage>
</organism>
<dbReference type="PaxDb" id="3880-AES73028"/>
<dbReference type="AlphaFoldDB" id="G7J3C7"/>
<proteinExistence type="predicted"/>
<gene>
    <name evidence="1" type="ordered locus">MTR_3g098900</name>
</gene>
<dbReference type="HOGENOM" id="CLU_2743796_0_0_1"/>
<evidence type="ECO:0000313" key="1">
    <source>
        <dbReference type="EMBL" id="AES73028.1"/>
    </source>
</evidence>
<dbReference type="Proteomes" id="UP000002051">
    <property type="component" value="Chromosome 3"/>
</dbReference>
<evidence type="ECO:0000313" key="3">
    <source>
        <dbReference type="Proteomes" id="UP000002051"/>
    </source>
</evidence>